<evidence type="ECO:0000256" key="3">
    <source>
        <dbReference type="PIRSR" id="PIRSR006156-1"/>
    </source>
</evidence>
<dbReference type="Pfam" id="PF15738">
    <property type="entry name" value="YafQ_toxin"/>
    <property type="match status" value="1"/>
</dbReference>
<dbReference type="FunFam" id="3.30.2310.20:FF:000003">
    <property type="entry name" value="Type II toxin-antitoxin system YafQ family toxin"/>
    <property type="match status" value="1"/>
</dbReference>
<comment type="caution">
    <text evidence="4">The sequence shown here is derived from an EMBL/GenBank/DDBJ whole genome shotgun (WGS) entry which is preliminary data.</text>
</comment>
<protein>
    <submittedName>
        <fullName evidence="4">Type II toxin-antitoxin system YafQ family toxin</fullName>
    </submittedName>
</protein>
<keyword evidence="1" id="KW-1277">Toxin-antitoxin system</keyword>
<dbReference type="SUPFAM" id="SSF143011">
    <property type="entry name" value="RelE-like"/>
    <property type="match status" value="1"/>
</dbReference>
<gene>
    <name evidence="4" type="ORF">DW712_20645</name>
</gene>
<organism evidence="4 5">
    <name type="scientific">Bacteroides intestinalis</name>
    <dbReference type="NCBI Taxonomy" id="329854"/>
    <lineage>
        <taxon>Bacteria</taxon>
        <taxon>Pseudomonadati</taxon>
        <taxon>Bacteroidota</taxon>
        <taxon>Bacteroidia</taxon>
        <taxon>Bacteroidales</taxon>
        <taxon>Bacteroidaceae</taxon>
        <taxon>Bacteroides</taxon>
    </lineage>
</organism>
<dbReference type="InterPro" id="IPR004386">
    <property type="entry name" value="Toxin_YafQ-like"/>
</dbReference>
<dbReference type="PANTHER" id="PTHR40588">
    <property type="entry name" value="MRNA INTERFERASE TOXIN YAFQ"/>
    <property type="match status" value="1"/>
</dbReference>
<dbReference type="GO" id="GO:0006402">
    <property type="term" value="P:mRNA catabolic process"/>
    <property type="evidence" value="ECO:0007669"/>
    <property type="project" value="TreeGrafter"/>
</dbReference>
<reference evidence="4 5" key="1">
    <citation type="submission" date="2018-08" db="EMBL/GenBank/DDBJ databases">
        <title>A genome reference for cultivated species of the human gut microbiota.</title>
        <authorList>
            <person name="Zou Y."/>
            <person name="Xue W."/>
            <person name="Luo G."/>
        </authorList>
    </citation>
    <scope>NUCLEOTIDE SEQUENCE [LARGE SCALE GENOMIC DNA]</scope>
    <source>
        <strain evidence="4 5">AM27-17</strain>
    </source>
</reference>
<proteinExistence type="inferred from homology"/>
<dbReference type="AlphaFoldDB" id="A0A414L1M1"/>
<comment type="similarity">
    <text evidence="2">Belongs to the RelE toxin family. YafQ subfamily.</text>
</comment>
<dbReference type="InterPro" id="IPR007712">
    <property type="entry name" value="RelE/ParE_toxin"/>
</dbReference>
<dbReference type="InterPro" id="IPR035093">
    <property type="entry name" value="RelE/ParE_toxin_dom_sf"/>
</dbReference>
<dbReference type="GO" id="GO:0004521">
    <property type="term" value="F:RNA endonuclease activity"/>
    <property type="evidence" value="ECO:0007669"/>
    <property type="project" value="TreeGrafter"/>
</dbReference>
<dbReference type="PIRSF" id="PIRSF006156">
    <property type="entry name" value="YafQ"/>
    <property type="match status" value="1"/>
</dbReference>
<dbReference type="GO" id="GO:0006415">
    <property type="term" value="P:translational termination"/>
    <property type="evidence" value="ECO:0007669"/>
    <property type="project" value="TreeGrafter"/>
</dbReference>
<feature type="active site" description="Proton donor" evidence="3">
    <location>
        <position position="87"/>
    </location>
</feature>
<sequence>MKYELEFTRQYLKDLKLARKRGLDESKLNEVILKLITGKGLPTKNRDHVLSGNYNGFRECHVTPDWLLIYSLNSSLKIVTLVRTGSHSDLF</sequence>
<accession>A0A414L1M1</accession>
<dbReference type="RefSeq" id="WP_118223560.1">
    <property type="nucleotide sequence ID" value="NZ_JADNIJ010000022.1"/>
</dbReference>
<dbReference type="NCBIfam" id="TIGR02385">
    <property type="entry name" value="RelE_StbE"/>
    <property type="match status" value="1"/>
</dbReference>
<dbReference type="Gene3D" id="3.30.2310.20">
    <property type="entry name" value="RelE-like"/>
    <property type="match status" value="1"/>
</dbReference>
<name>A0A414L1M1_9BACE</name>
<dbReference type="Proteomes" id="UP000285650">
    <property type="component" value="Unassembled WGS sequence"/>
</dbReference>
<evidence type="ECO:0000256" key="2">
    <source>
        <dbReference type="ARBA" id="ARBA00061366"/>
    </source>
</evidence>
<evidence type="ECO:0000313" key="4">
    <source>
        <dbReference type="EMBL" id="RHE88534.1"/>
    </source>
</evidence>
<evidence type="ECO:0000313" key="5">
    <source>
        <dbReference type="Proteomes" id="UP000285650"/>
    </source>
</evidence>
<dbReference type="PANTHER" id="PTHR40588:SF1">
    <property type="entry name" value="MRNA INTERFERASE TOXIN YAFQ"/>
    <property type="match status" value="1"/>
</dbReference>
<evidence type="ECO:0000256" key="1">
    <source>
        <dbReference type="ARBA" id="ARBA00022649"/>
    </source>
</evidence>
<dbReference type="EMBL" id="QSKV01000018">
    <property type="protein sequence ID" value="RHE88534.1"/>
    <property type="molecule type" value="Genomic_DNA"/>
</dbReference>